<feature type="compositionally biased region" description="Basic and acidic residues" evidence="2">
    <location>
        <begin position="109"/>
        <end position="119"/>
    </location>
</feature>
<proteinExistence type="predicted"/>
<reference evidence="4" key="2">
    <citation type="submission" date="2024-04" db="EMBL/GenBank/DDBJ databases">
        <authorList>
            <person name="Chen Y."/>
            <person name="Shah S."/>
            <person name="Dougan E. K."/>
            <person name="Thang M."/>
            <person name="Chan C."/>
        </authorList>
    </citation>
    <scope>NUCLEOTIDE SEQUENCE [LARGE SCALE GENOMIC DNA]</scope>
</reference>
<feature type="region of interest" description="Disordered" evidence="2">
    <location>
        <begin position="109"/>
        <end position="130"/>
    </location>
</feature>
<sequence>MAYQVHVQGRVDLMNGGASIHLTPIAVAAAAPRPQAARPTPAEIAEWSVHSSRTPVTREVLNSAMCTVQKQLKLQTGLAGEWTPEATARLRENLAKPKKGAPKQLALEDKQPPCHESDAAKCAISPGSSGASTWKETLRGEIKELLEAIQAHQEIEEENEELKAEVQDLTPLIKVCDSLREKIDRLEEENLYLRQMLTG</sequence>
<feature type="coiled-coil region" evidence="1">
    <location>
        <begin position="135"/>
        <end position="196"/>
    </location>
</feature>
<accession>A0A9P1FMT1</accession>
<evidence type="ECO:0000313" key="5">
    <source>
        <dbReference type="Proteomes" id="UP001152797"/>
    </source>
</evidence>
<keyword evidence="1" id="KW-0175">Coiled coil</keyword>
<evidence type="ECO:0000256" key="1">
    <source>
        <dbReference type="SAM" id="Coils"/>
    </source>
</evidence>
<dbReference type="AlphaFoldDB" id="A0A9P1FMT1"/>
<dbReference type="EMBL" id="CAMXCT020000775">
    <property type="protein sequence ID" value="CAL1136464.1"/>
    <property type="molecule type" value="Genomic_DNA"/>
</dbReference>
<gene>
    <name evidence="3" type="ORF">C1SCF055_LOCUS10735</name>
</gene>
<protein>
    <submittedName>
        <fullName evidence="3">Uncharacterized protein</fullName>
    </submittedName>
</protein>
<name>A0A9P1FMT1_9DINO</name>
<organism evidence="3">
    <name type="scientific">Cladocopium goreaui</name>
    <dbReference type="NCBI Taxonomy" id="2562237"/>
    <lineage>
        <taxon>Eukaryota</taxon>
        <taxon>Sar</taxon>
        <taxon>Alveolata</taxon>
        <taxon>Dinophyceae</taxon>
        <taxon>Suessiales</taxon>
        <taxon>Symbiodiniaceae</taxon>
        <taxon>Cladocopium</taxon>
    </lineage>
</organism>
<evidence type="ECO:0000256" key="2">
    <source>
        <dbReference type="SAM" id="MobiDB-lite"/>
    </source>
</evidence>
<evidence type="ECO:0000313" key="3">
    <source>
        <dbReference type="EMBL" id="CAI3983089.1"/>
    </source>
</evidence>
<dbReference type="EMBL" id="CAMXCT010000775">
    <property type="protein sequence ID" value="CAI3983089.1"/>
    <property type="molecule type" value="Genomic_DNA"/>
</dbReference>
<dbReference type="EMBL" id="CAMXCT030000775">
    <property type="protein sequence ID" value="CAL4770401.1"/>
    <property type="molecule type" value="Genomic_DNA"/>
</dbReference>
<dbReference type="Proteomes" id="UP001152797">
    <property type="component" value="Unassembled WGS sequence"/>
</dbReference>
<comment type="caution">
    <text evidence="3">The sequence shown here is derived from an EMBL/GenBank/DDBJ whole genome shotgun (WGS) entry which is preliminary data.</text>
</comment>
<evidence type="ECO:0000313" key="4">
    <source>
        <dbReference type="EMBL" id="CAL1136464.1"/>
    </source>
</evidence>
<reference evidence="3" key="1">
    <citation type="submission" date="2022-10" db="EMBL/GenBank/DDBJ databases">
        <authorList>
            <person name="Chen Y."/>
            <person name="Dougan E. K."/>
            <person name="Chan C."/>
            <person name="Rhodes N."/>
            <person name="Thang M."/>
        </authorList>
    </citation>
    <scope>NUCLEOTIDE SEQUENCE</scope>
</reference>
<keyword evidence="5" id="KW-1185">Reference proteome</keyword>